<dbReference type="OrthoDB" id="9764035at2"/>
<accession>F5YR18</accession>
<comment type="function">
    <text evidence="8">Catalyzes the ATP-dependent amidation of the two carboxylate groups at positions a and c of cobyrinate, using either L-glutamine or ammonia as the nitrogen source.</text>
</comment>
<dbReference type="HOGENOM" id="CLU_022752_2_0_12"/>
<comment type="similarity">
    <text evidence="8">Belongs to the CobB/CbiA family.</text>
</comment>
<evidence type="ECO:0000256" key="1">
    <source>
        <dbReference type="ARBA" id="ARBA00001946"/>
    </source>
</evidence>
<dbReference type="PANTHER" id="PTHR43873">
    <property type="entry name" value="COBYRINATE A,C-DIAMIDE SYNTHASE"/>
    <property type="match status" value="1"/>
</dbReference>
<comment type="catalytic activity">
    <reaction evidence="8">
        <text>cob(II)yrinate + 2 L-glutamine + 2 ATP + 2 H2O = cob(II)yrinate a,c diamide + 2 L-glutamate + 2 ADP + 2 phosphate + 2 H(+)</text>
        <dbReference type="Rhea" id="RHEA:26289"/>
        <dbReference type="ChEBI" id="CHEBI:15377"/>
        <dbReference type="ChEBI" id="CHEBI:15378"/>
        <dbReference type="ChEBI" id="CHEBI:29985"/>
        <dbReference type="ChEBI" id="CHEBI:30616"/>
        <dbReference type="ChEBI" id="CHEBI:43474"/>
        <dbReference type="ChEBI" id="CHEBI:58359"/>
        <dbReference type="ChEBI" id="CHEBI:58537"/>
        <dbReference type="ChEBI" id="CHEBI:58894"/>
        <dbReference type="ChEBI" id="CHEBI:456216"/>
        <dbReference type="EC" id="6.3.5.11"/>
    </reaction>
</comment>
<dbReference type="NCBIfam" id="NF002204">
    <property type="entry name" value="PRK01077.1"/>
    <property type="match status" value="1"/>
</dbReference>
<evidence type="ECO:0000313" key="11">
    <source>
        <dbReference type="EMBL" id="AEF86464.1"/>
    </source>
</evidence>
<reference evidence="12" key="1">
    <citation type="submission" date="2009-12" db="EMBL/GenBank/DDBJ databases">
        <title>Complete sequence of Treponema primitia strain ZAS-2.</title>
        <authorList>
            <person name="Tetu S.G."/>
            <person name="Matson E."/>
            <person name="Ren Q."/>
            <person name="Seshadri R."/>
            <person name="Elbourne L."/>
            <person name="Hassan K.A."/>
            <person name="Durkin A."/>
            <person name="Radune D."/>
            <person name="Mohamoud Y."/>
            <person name="Shay R."/>
            <person name="Jin S."/>
            <person name="Zhang X."/>
            <person name="Lucey K."/>
            <person name="Ballor N.R."/>
            <person name="Ottesen E."/>
            <person name="Rosenthal R."/>
            <person name="Allen A."/>
            <person name="Leadbetter J.R."/>
            <person name="Paulsen I.T."/>
        </authorList>
    </citation>
    <scope>NUCLEOTIDE SEQUENCE [LARGE SCALE GENOMIC DNA]</scope>
    <source>
        <strain evidence="12">ATCC BAA-887 / DSM 12427 / ZAS-2</strain>
    </source>
</reference>
<dbReference type="KEGG" id="tpi:TREPR_3603"/>
<dbReference type="InterPro" id="IPR002586">
    <property type="entry name" value="CobQ/CobB/MinD/ParA_Nub-bd_dom"/>
</dbReference>
<gene>
    <name evidence="11" type="primary">cobB_1</name>
    <name evidence="8" type="synonym">cbiA</name>
    <name evidence="11" type="ordered locus">TREPR_3603</name>
</gene>
<evidence type="ECO:0000313" key="12">
    <source>
        <dbReference type="Proteomes" id="UP000009223"/>
    </source>
</evidence>
<feature type="domain" description="CobB/CobQ-like glutamine amidotransferase" evidence="10">
    <location>
        <begin position="250"/>
        <end position="441"/>
    </location>
</feature>
<sequence>MSPNSPPALIVSATHSGAGKTTITRALLAALKARGLIVQPFKIGPDFIDPMYHTKVVGRPSVNLDVWMMGEEGIRDVYARWTADVDVAVIEGMGALYDGADGGNSGSAAHLAAILGVPVLVVVDVWGMTRTTGAIMDGMDGFDPAVQISGFVLNRIGSSYHRDLIEKAIGGTRWRKVVATIEADRALEVPERHLGLLTTWENSSSSDNSGIDRIARQIDIDRVFSEQLGPLHRPPASPHINRSNGAHLRLALAQDAAFCFYYEENLAALAAAGFDIIEFSPAAGEALPPSVDAVYFGGGYPESFAPELAANKGLADQLRQFAESGMPIYGECGGLIYLGRTLRTFDGMEHKMSGVLPIDFVMDPGHLSIRYAELTTCTHSLLGPEGTVVRGQEFHQSRVAASSIQANFFTAKTSDGQKFTDGYQYNNVTASYTHIYFGGTNTTIADNFFESAALLQHRL</sequence>
<feature type="site" description="Increases nucleophilicity of active site Cys" evidence="8">
    <location>
        <position position="434"/>
    </location>
</feature>
<dbReference type="PROSITE" id="PS51274">
    <property type="entry name" value="GATASE_COBBQ"/>
    <property type="match status" value="1"/>
</dbReference>
<dbReference type="InterPro" id="IPR027417">
    <property type="entry name" value="P-loop_NTPase"/>
</dbReference>
<dbReference type="EMBL" id="CP001843">
    <property type="protein sequence ID" value="AEF86464.1"/>
    <property type="molecule type" value="Genomic_DNA"/>
</dbReference>
<evidence type="ECO:0000256" key="2">
    <source>
        <dbReference type="ARBA" id="ARBA00022573"/>
    </source>
</evidence>
<name>F5YR18_TREPZ</name>
<dbReference type="eggNOG" id="COG1797">
    <property type="taxonomic scope" value="Bacteria"/>
</dbReference>
<dbReference type="SUPFAM" id="SSF52317">
    <property type="entry name" value="Class I glutamine amidotransferase-like"/>
    <property type="match status" value="1"/>
</dbReference>
<dbReference type="UniPathway" id="UPA00148">
    <property type="reaction ID" value="UER00231"/>
</dbReference>
<dbReference type="GO" id="GO:0009236">
    <property type="term" value="P:cobalamin biosynthetic process"/>
    <property type="evidence" value="ECO:0007669"/>
    <property type="project" value="UniProtKB-UniRule"/>
</dbReference>
<organism evidence="11 12">
    <name type="scientific">Treponema primitia (strain ATCC BAA-887 / DSM 12427 / ZAS-2)</name>
    <dbReference type="NCBI Taxonomy" id="545694"/>
    <lineage>
        <taxon>Bacteria</taxon>
        <taxon>Pseudomonadati</taxon>
        <taxon>Spirochaetota</taxon>
        <taxon>Spirochaetia</taxon>
        <taxon>Spirochaetales</taxon>
        <taxon>Treponemataceae</taxon>
        <taxon>Treponema</taxon>
    </lineage>
</organism>
<dbReference type="GO" id="GO:0005524">
    <property type="term" value="F:ATP binding"/>
    <property type="evidence" value="ECO:0007669"/>
    <property type="project" value="UniProtKB-UniRule"/>
</dbReference>
<evidence type="ECO:0000259" key="10">
    <source>
        <dbReference type="Pfam" id="PF07685"/>
    </source>
</evidence>
<dbReference type="InterPro" id="IPR004484">
    <property type="entry name" value="CbiA/CobB_synth"/>
</dbReference>
<dbReference type="Pfam" id="PF01656">
    <property type="entry name" value="CbiA"/>
    <property type="match status" value="1"/>
</dbReference>
<dbReference type="AlphaFoldDB" id="F5YR18"/>
<evidence type="ECO:0000256" key="3">
    <source>
        <dbReference type="ARBA" id="ARBA00022598"/>
    </source>
</evidence>
<keyword evidence="4 8" id="KW-0547">Nucleotide-binding</keyword>
<dbReference type="PANTHER" id="PTHR43873:SF1">
    <property type="entry name" value="COBYRINATE A,C-DIAMIDE SYNTHASE"/>
    <property type="match status" value="1"/>
</dbReference>
<dbReference type="EC" id="6.3.5.11" evidence="8"/>
<evidence type="ECO:0000259" key="9">
    <source>
        <dbReference type="Pfam" id="PF01656"/>
    </source>
</evidence>
<dbReference type="STRING" id="545694.TREPR_3603"/>
<keyword evidence="5 8" id="KW-0067">ATP-binding</keyword>
<reference evidence="11 12" key="2">
    <citation type="journal article" date="2011" name="ISME J.">
        <title>RNA-seq reveals cooperative metabolic interactions between two termite-gut spirochete species in co-culture.</title>
        <authorList>
            <person name="Rosenthal A.Z."/>
            <person name="Matson E.G."/>
            <person name="Eldar A."/>
            <person name="Leadbetter J.R."/>
        </authorList>
    </citation>
    <scope>NUCLEOTIDE SEQUENCE [LARGE SCALE GENOMIC DNA]</scope>
    <source>
        <strain evidence="12">ATCC BAA-887 / DSM 12427 / ZAS-2</strain>
    </source>
</reference>
<evidence type="ECO:0000256" key="4">
    <source>
        <dbReference type="ARBA" id="ARBA00022741"/>
    </source>
</evidence>
<evidence type="ECO:0000256" key="8">
    <source>
        <dbReference type="HAMAP-Rule" id="MF_00027"/>
    </source>
</evidence>
<comment type="pathway">
    <text evidence="8">Cofactor biosynthesis; adenosylcobalamin biosynthesis; cob(II)yrinate a,c-diamide from sirohydrochlorin (anaerobic route): step 10/10.</text>
</comment>
<feature type="domain" description="CobQ/CobB/MinD/ParA nucleotide binding" evidence="9">
    <location>
        <begin position="10"/>
        <end position="194"/>
    </location>
</feature>
<keyword evidence="6 8" id="KW-0460">Magnesium</keyword>
<comment type="cofactor">
    <cofactor evidence="1 8">
        <name>Mg(2+)</name>
        <dbReference type="ChEBI" id="CHEBI:18420"/>
    </cofactor>
</comment>
<comment type="domain">
    <text evidence="8">Comprises of two domains. The C-terminal domain contains the binding site for glutamine and catalyzes the hydrolysis of this substrate to glutamate and ammonia. The N-terminal domain is anticipated to bind ATP and cobyrinate and catalyzes the ultimate synthesis of the diamide product. The ammonia produced via the glutaminase domain is probably translocated to the adjacent domain via a molecular tunnel, where it reacts with an activated intermediate.</text>
</comment>
<dbReference type="Gene3D" id="3.40.50.300">
    <property type="entry name" value="P-loop containing nucleotide triphosphate hydrolases"/>
    <property type="match status" value="2"/>
</dbReference>
<dbReference type="Proteomes" id="UP000009223">
    <property type="component" value="Chromosome"/>
</dbReference>
<keyword evidence="2 8" id="KW-0169">Cobalamin biosynthesis</keyword>
<evidence type="ECO:0000256" key="5">
    <source>
        <dbReference type="ARBA" id="ARBA00022840"/>
    </source>
</evidence>
<dbReference type="NCBIfam" id="TIGR00379">
    <property type="entry name" value="cobB"/>
    <property type="match status" value="1"/>
</dbReference>
<comment type="miscellaneous">
    <text evidence="8">The a and c carboxylates of cobyrinate are activated for nucleophilic attack via formation of a phosphorylated intermediate by ATP. CbiA catalyzes first the amidation of the c-carboxylate, and then that of the a-carboxylate.</text>
</comment>
<dbReference type="HAMAP" id="MF_00027">
    <property type="entry name" value="CobB_CbiA"/>
    <property type="match status" value="1"/>
</dbReference>
<dbReference type="Gene3D" id="3.40.50.880">
    <property type="match status" value="1"/>
</dbReference>
<evidence type="ECO:0000256" key="7">
    <source>
        <dbReference type="ARBA" id="ARBA00022962"/>
    </source>
</evidence>
<dbReference type="SUPFAM" id="SSF52540">
    <property type="entry name" value="P-loop containing nucleoside triphosphate hydrolases"/>
    <property type="match status" value="1"/>
</dbReference>
<keyword evidence="12" id="KW-1185">Reference proteome</keyword>
<keyword evidence="3 8" id="KW-0436">Ligase</keyword>
<dbReference type="InterPro" id="IPR011698">
    <property type="entry name" value="GATase_3"/>
</dbReference>
<dbReference type="GO" id="GO:0042242">
    <property type="term" value="F:cobyrinic acid a,c-diamide synthase activity"/>
    <property type="evidence" value="ECO:0007669"/>
    <property type="project" value="UniProtKB-UniRule"/>
</dbReference>
<dbReference type="RefSeq" id="WP_015706699.1">
    <property type="nucleotide sequence ID" value="NC_015578.1"/>
</dbReference>
<protein>
    <recommendedName>
        <fullName evidence="8">Cobyrinate a,c-diamide synthase</fullName>
        <ecNumber evidence="8">6.3.5.11</ecNumber>
    </recommendedName>
    <alternativeName>
        <fullName evidence="8">Cobyrinic acid a,c-diamide synthetase</fullName>
    </alternativeName>
</protein>
<evidence type="ECO:0000256" key="6">
    <source>
        <dbReference type="ARBA" id="ARBA00022842"/>
    </source>
</evidence>
<dbReference type="Pfam" id="PF07685">
    <property type="entry name" value="GATase_3"/>
    <property type="match status" value="1"/>
</dbReference>
<proteinExistence type="inferred from homology"/>
<dbReference type="InterPro" id="IPR029062">
    <property type="entry name" value="Class_I_gatase-like"/>
</dbReference>
<keyword evidence="7 8" id="KW-0315">Glutamine amidotransferase</keyword>
<feature type="active site" description="Nucleophile" evidence="8">
    <location>
        <position position="332"/>
    </location>
</feature>
<dbReference type="CDD" id="cd03130">
    <property type="entry name" value="GATase1_CobB"/>
    <property type="match status" value="1"/>
</dbReference>